<evidence type="ECO:0000313" key="2">
    <source>
        <dbReference type="Proteomes" id="UP000678393"/>
    </source>
</evidence>
<proteinExistence type="predicted"/>
<feature type="non-terminal residue" evidence="1">
    <location>
        <position position="1"/>
    </location>
</feature>
<feature type="non-terminal residue" evidence="1">
    <location>
        <position position="122"/>
    </location>
</feature>
<evidence type="ECO:0000313" key="1">
    <source>
        <dbReference type="EMBL" id="CAG5128406.1"/>
    </source>
</evidence>
<organism evidence="1 2">
    <name type="scientific">Candidula unifasciata</name>
    <dbReference type="NCBI Taxonomy" id="100452"/>
    <lineage>
        <taxon>Eukaryota</taxon>
        <taxon>Metazoa</taxon>
        <taxon>Spiralia</taxon>
        <taxon>Lophotrochozoa</taxon>
        <taxon>Mollusca</taxon>
        <taxon>Gastropoda</taxon>
        <taxon>Heterobranchia</taxon>
        <taxon>Euthyneura</taxon>
        <taxon>Panpulmonata</taxon>
        <taxon>Eupulmonata</taxon>
        <taxon>Stylommatophora</taxon>
        <taxon>Helicina</taxon>
        <taxon>Helicoidea</taxon>
        <taxon>Geomitridae</taxon>
        <taxon>Candidula</taxon>
    </lineage>
</organism>
<gene>
    <name evidence="1" type="ORF">CUNI_LOCUS13964</name>
</gene>
<dbReference type="OrthoDB" id="6158071at2759"/>
<comment type="caution">
    <text evidence="1">The sequence shown here is derived from an EMBL/GenBank/DDBJ whole genome shotgun (WGS) entry which is preliminary data.</text>
</comment>
<accession>A0A8S3ZM49</accession>
<dbReference type="AlphaFoldDB" id="A0A8S3ZM49"/>
<sequence>YGTVSDAVVVDGNDSTCLAGAKTKVTVQLTDSFPFTWLRVKVTNQDFLMNNLVAIILLGSADLKDLTVTFSDNSRKIACIDLRKLHVDSTTLDIHCTLSRFTDHVTMDGNSAGHLCSVYISG</sequence>
<reference evidence="1" key="1">
    <citation type="submission" date="2021-04" db="EMBL/GenBank/DDBJ databases">
        <authorList>
            <consortium name="Molecular Ecology Group"/>
        </authorList>
    </citation>
    <scope>NUCLEOTIDE SEQUENCE</scope>
</reference>
<name>A0A8S3ZM49_9EUPU</name>
<protein>
    <submittedName>
        <fullName evidence="1">Uncharacterized protein</fullName>
    </submittedName>
</protein>
<keyword evidence="2" id="KW-1185">Reference proteome</keyword>
<dbReference type="EMBL" id="CAJHNH020003051">
    <property type="protein sequence ID" value="CAG5128406.1"/>
    <property type="molecule type" value="Genomic_DNA"/>
</dbReference>
<dbReference type="Proteomes" id="UP000678393">
    <property type="component" value="Unassembled WGS sequence"/>
</dbReference>